<dbReference type="InterPro" id="IPR000330">
    <property type="entry name" value="SNF2_N"/>
</dbReference>
<dbReference type="Proteomes" id="UP000195652">
    <property type="component" value="Chromosome"/>
</dbReference>
<keyword evidence="2" id="KW-0347">Helicase</keyword>
<dbReference type="Pfam" id="PF12419">
    <property type="entry name" value="DUF3670"/>
    <property type="match status" value="1"/>
</dbReference>
<dbReference type="Gene3D" id="3.40.50.300">
    <property type="entry name" value="P-loop containing nucleotide triphosphate hydrolases"/>
    <property type="match status" value="1"/>
</dbReference>
<dbReference type="InterPro" id="IPR001650">
    <property type="entry name" value="Helicase_C-like"/>
</dbReference>
<dbReference type="InterPro" id="IPR027417">
    <property type="entry name" value="P-loop_NTPase"/>
</dbReference>
<organism evidence="2 3">
    <name type="scientific">Corynebacterium silvaticum</name>
    <dbReference type="NCBI Taxonomy" id="2320431"/>
    <lineage>
        <taxon>Bacteria</taxon>
        <taxon>Bacillati</taxon>
        <taxon>Actinomycetota</taxon>
        <taxon>Actinomycetes</taxon>
        <taxon>Mycobacteriales</taxon>
        <taxon>Corynebacteriaceae</taxon>
        <taxon>Corynebacterium</taxon>
    </lineage>
</organism>
<dbReference type="KEGG" id="csil:CBE74_04980"/>
<dbReference type="CDD" id="cd18012">
    <property type="entry name" value="DEXQc_arch_SWI2_SNF2"/>
    <property type="match status" value="1"/>
</dbReference>
<evidence type="ECO:0000313" key="2">
    <source>
        <dbReference type="EMBL" id="ARU45950.1"/>
    </source>
</evidence>
<reference evidence="2 3" key="4">
    <citation type="journal article" date="2020" name="PLoS ONE">
        <title>Taxonomic classification of strain PO100/5 shows a broader geographic distribution and genetic markers of the recently described Corynebacterium silvaticum.</title>
        <authorList>
            <person name="Viana M.V.C."/>
            <person name="Profeta R."/>
            <person name="da Silva A.L."/>
            <person name="Hurtado R."/>
            <person name="Cerqueira J.C."/>
            <person name="Ribeiro B.F.S."/>
            <person name="Almeida M.O."/>
            <person name="Morais-Rodrigues F."/>
            <person name="Soares S.C."/>
            <person name="Oliveira M."/>
            <person name="Tavares L."/>
            <person name="Figueiredo H."/>
            <person name="Wattam A.R."/>
            <person name="Barh D."/>
            <person name="Ghosh P."/>
            <person name="Silva A."/>
            <person name="Azevedo V."/>
        </authorList>
    </citation>
    <scope>NUCLEOTIDE SEQUENCE [LARGE SCALE GENOMIC DNA]</scope>
    <source>
        <strain evidence="2 3">PO100/5</strain>
    </source>
</reference>
<sequence length="1031" mass="114131">MTTHLLHGLWLKASGLHLWIEQVEGHKIVTADSVPEGTFPPQIMGILAGKRFNHRVRTTLLTPKGREVTLPLPTVAFTPEQAVSVLATIAAVTPMTATVDQRSSIAPDLLWLVRMYEGLTQFVRAGRVTIKMSFADHQWWPMWQLSSGLSERGWIAQMTAAAPGVLVANGGTAVAEDIADDLPHWIAHSLLQGLAAEPRPTEWHNFSSALLHSTALRKGTAQLVSALNSWKDSIASVNLQIVFLVEEPPKEDDSVMDPIDILWPVRVQVRSGVDSPQPIAVSKFDRTTVERLQALLREAIVVTPLLDPAREHTNSLQRYALQRADNAGDWDCYLSTDELVEFIGSAVTTLKSRGFAVMLPRAWSQQETKAHIDIGDPAESSTQAKIGLDKIVDYNWRISVGSVELSDEEMNELVRSKSGLIRLRGEWVMADTAAVKRISEYTSELAAQSRKRKRAELDHAMMVAQLAKANDQPGWQQLEAHAETLAERFNNEFADFGQVTLAELREIAIKAAEKEPVEFQGSTWHTALVGGLVSQDIPAPQRIELPDTVHATLREYQRRGVDWLAWMSNNGLGAVLADDMGLGKTLQLLSLEAAERSEQSEVQRGPTLVVAPTSVVGNWAREAHKFVPSLRVLVHHGSSRLRDAAFLEKVQASDIVVTSYGTIARDHQLLSQIQWERVALDEAQQIKNSATKVSKAVRAMPSKHRIALTGTPVENRLSEMRSILDFCNPGVLGSASFFRNHFARAIEREQDEAMTERLRALTAPFVLRRLKTDPSIVDDLPEKTEIILTVDMKPEQAALYRAYVEDIQKQIDQAEGISKRGLVLSALTKIKQICNHPAHFLADGSDVTVKGKHRSGKVEELMRLVADAVESEQKLLIFTQYRVFGEILAPYLSGYFGTQIPFLHGGVSKVGRDRMVETFQSPEGPPAMILSLKAGGTGLNLTAASIVVHMDRWWNPAVENQATDRAFRIGQRKDVTVYKMITAGTLEESIQDILDGKTELASAVVGEGEGWLTELSPEELAMLMSYRGRDT</sequence>
<accession>A0A7Y4P9C8</accession>
<dbReference type="RefSeq" id="WP_087453779.1">
    <property type="nucleotide sequence ID" value="NZ_CP021417.2"/>
</dbReference>
<dbReference type="PROSITE" id="PS51192">
    <property type="entry name" value="HELICASE_ATP_BIND_1"/>
    <property type="match status" value="1"/>
</dbReference>
<evidence type="ECO:0000313" key="3">
    <source>
        <dbReference type="Proteomes" id="UP000195652"/>
    </source>
</evidence>
<reference evidence="2 3" key="1">
    <citation type="journal article" date="2014" name="BMC Vet. Res.">
        <title>First report of Corynebacterium pseudotuberculosis from caseous lymphadenitis lesions in Black Alentejano pig (Sus scrofa domesticus).</title>
        <authorList>
            <person name="Oliveira M."/>
            <person name="Barroco C."/>
            <person name="Mottola C."/>
            <person name="Santos R."/>
            <person name="Lemsaddek A."/>
            <person name="Tavares L."/>
            <person name="Semedo-Lemsaddek T."/>
        </authorList>
    </citation>
    <scope>NUCLEOTIDE SEQUENCE [LARGE SCALE GENOMIC DNA]</scope>
    <source>
        <strain evidence="2 3">PO100/5</strain>
    </source>
</reference>
<dbReference type="InterPro" id="IPR038718">
    <property type="entry name" value="SNF2-like_sf"/>
</dbReference>
<dbReference type="SMART" id="SM00490">
    <property type="entry name" value="HELICc"/>
    <property type="match status" value="1"/>
</dbReference>
<dbReference type="OrthoDB" id="9760715at2"/>
<name>A0A7Y4P9C8_9CORY</name>
<dbReference type="InterPro" id="IPR049730">
    <property type="entry name" value="SNF2/RAD54-like_C"/>
</dbReference>
<evidence type="ECO:0000256" key="1">
    <source>
        <dbReference type="ARBA" id="ARBA00022801"/>
    </source>
</evidence>
<dbReference type="SMART" id="SM00487">
    <property type="entry name" value="DEXDc"/>
    <property type="match status" value="1"/>
</dbReference>
<protein>
    <submittedName>
        <fullName evidence="2">DEAD/DEAH box helicase</fullName>
    </submittedName>
</protein>
<gene>
    <name evidence="2" type="ORF">CBE74_04980</name>
</gene>
<dbReference type="SUPFAM" id="SSF52540">
    <property type="entry name" value="P-loop containing nucleoside triphosphate hydrolases"/>
    <property type="match status" value="2"/>
</dbReference>
<dbReference type="GO" id="GO:0005524">
    <property type="term" value="F:ATP binding"/>
    <property type="evidence" value="ECO:0007669"/>
    <property type="project" value="InterPro"/>
</dbReference>
<keyword evidence="2" id="KW-0547">Nucleotide-binding</keyword>
<dbReference type="InterPro" id="IPR022138">
    <property type="entry name" value="DUF3670"/>
</dbReference>
<dbReference type="PROSITE" id="PS51194">
    <property type="entry name" value="HELICASE_CTER"/>
    <property type="match status" value="1"/>
</dbReference>
<keyword evidence="3" id="KW-1185">Reference proteome</keyword>
<dbReference type="PANTHER" id="PTHR10799">
    <property type="entry name" value="SNF2/RAD54 HELICASE FAMILY"/>
    <property type="match status" value="1"/>
</dbReference>
<dbReference type="EMBL" id="CP021417">
    <property type="protein sequence ID" value="ARU45950.1"/>
    <property type="molecule type" value="Genomic_DNA"/>
</dbReference>
<dbReference type="Gene3D" id="3.40.50.10810">
    <property type="entry name" value="Tandem AAA-ATPase domain"/>
    <property type="match status" value="1"/>
</dbReference>
<dbReference type="GeneID" id="75007614"/>
<dbReference type="Pfam" id="PF00271">
    <property type="entry name" value="Helicase_C"/>
    <property type="match status" value="1"/>
</dbReference>
<dbReference type="AlphaFoldDB" id="A0A7Y4P9C8"/>
<proteinExistence type="predicted"/>
<dbReference type="CDD" id="cd18793">
    <property type="entry name" value="SF2_C_SNF"/>
    <property type="match status" value="1"/>
</dbReference>
<dbReference type="GO" id="GO:0016787">
    <property type="term" value="F:hydrolase activity"/>
    <property type="evidence" value="ECO:0007669"/>
    <property type="project" value="UniProtKB-KW"/>
</dbReference>
<dbReference type="Pfam" id="PF00176">
    <property type="entry name" value="SNF2-rel_dom"/>
    <property type="match status" value="1"/>
</dbReference>
<reference evidence="2 3" key="3">
    <citation type="journal article" date="2020" name="Int. J. Syst. Evol. Microbiol.">
        <title>Corynebacterium silvaticum sp. nov., a unique group of NTTB corynebacteria in wild boar and roe deer.</title>
        <authorList>
            <person name="Dangel A."/>
            <person name="Berger A."/>
            <person name="Rau J."/>
            <person name="Eisenberg T."/>
            <person name="Kampfer P."/>
            <person name="Margos G."/>
            <person name="Contzen M."/>
            <person name="Busse H.J."/>
            <person name="Konrad R."/>
            <person name="Peters M."/>
            <person name="Sting R."/>
            <person name="Sing A."/>
        </authorList>
    </citation>
    <scope>NUCLEOTIDE SEQUENCE [LARGE SCALE GENOMIC DNA]</scope>
    <source>
        <strain evidence="2 3">PO100/5</strain>
    </source>
</reference>
<dbReference type="InterPro" id="IPR014001">
    <property type="entry name" value="Helicase_ATP-bd"/>
</dbReference>
<keyword evidence="2" id="KW-0067">ATP-binding</keyword>
<reference evidence="2 3" key="2">
    <citation type="journal article" date="2020" name="Antonie Van Leeuwenhoek">
        <title>Phylogenomic characterisation of a novel corynebacterial species pathogenic to animals.</title>
        <authorList>
            <person name="Moller J."/>
            <person name="Musella L."/>
            <person name="Melnikov V."/>
            <person name="Geissdorfer W."/>
            <person name="Burkovski A."/>
            <person name="Sangal V."/>
        </authorList>
    </citation>
    <scope>NUCLEOTIDE SEQUENCE [LARGE SCALE GENOMIC DNA]</scope>
    <source>
        <strain evidence="2 3">PO100/5</strain>
    </source>
</reference>
<dbReference type="GO" id="GO:0004386">
    <property type="term" value="F:helicase activity"/>
    <property type="evidence" value="ECO:0007669"/>
    <property type="project" value="UniProtKB-KW"/>
</dbReference>
<keyword evidence="1" id="KW-0378">Hydrolase</keyword>